<accession>A0ABU3CDU6</accession>
<dbReference type="Proteomes" id="UP001262889">
    <property type="component" value="Unassembled WGS sequence"/>
</dbReference>
<organism evidence="2 3">
    <name type="scientific">Autumnicola tepida</name>
    <dbReference type="NCBI Taxonomy" id="3075595"/>
    <lineage>
        <taxon>Bacteria</taxon>
        <taxon>Pseudomonadati</taxon>
        <taxon>Bacteroidota</taxon>
        <taxon>Flavobacteriia</taxon>
        <taxon>Flavobacteriales</taxon>
        <taxon>Flavobacteriaceae</taxon>
        <taxon>Autumnicola</taxon>
    </lineage>
</organism>
<feature type="transmembrane region" description="Helical" evidence="1">
    <location>
        <begin position="21"/>
        <end position="43"/>
    </location>
</feature>
<evidence type="ECO:0000313" key="3">
    <source>
        <dbReference type="Proteomes" id="UP001262889"/>
    </source>
</evidence>
<keyword evidence="1" id="KW-0812">Transmembrane</keyword>
<sequence>MHTIIYFLSHHLQLKNVKSKNTLWLVFGLSLLTLASMEMGYLLGKLFYLVKHT</sequence>
<keyword evidence="1" id="KW-0472">Membrane</keyword>
<evidence type="ECO:0000256" key="1">
    <source>
        <dbReference type="SAM" id="Phobius"/>
    </source>
</evidence>
<keyword evidence="1" id="KW-1133">Transmembrane helix</keyword>
<proteinExistence type="predicted"/>
<keyword evidence="3" id="KW-1185">Reference proteome</keyword>
<dbReference type="EMBL" id="JAVRHQ010000022">
    <property type="protein sequence ID" value="MDT0644200.1"/>
    <property type="molecule type" value="Genomic_DNA"/>
</dbReference>
<dbReference type="RefSeq" id="WP_311535818.1">
    <property type="nucleotide sequence ID" value="NZ_JAVRHQ010000022.1"/>
</dbReference>
<reference evidence="2 3" key="1">
    <citation type="submission" date="2023-09" db="EMBL/GenBank/DDBJ databases">
        <authorList>
            <person name="Rey-Velasco X."/>
        </authorList>
    </citation>
    <scope>NUCLEOTIDE SEQUENCE [LARGE SCALE GENOMIC DNA]</scope>
    <source>
        <strain evidence="2 3">F363</strain>
    </source>
</reference>
<name>A0ABU3CDU6_9FLAO</name>
<protein>
    <submittedName>
        <fullName evidence="2">Uncharacterized protein</fullName>
    </submittedName>
</protein>
<evidence type="ECO:0000313" key="2">
    <source>
        <dbReference type="EMBL" id="MDT0644200.1"/>
    </source>
</evidence>
<gene>
    <name evidence="2" type="ORF">RM553_15290</name>
</gene>
<comment type="caution">
    <text evidence="2">The sequence shown here is derived from an EMBL/GenBank/DDBJ whole genome shotgun (WGS) entry which is preliminary data.</text>
</comment>